<feature type="transmembrane region" description="Helical" evidence="2">
    <location>
        <begin position="361"/>
        <end position="383"/>
    </location>
</feature>
<keyword evidence="4" id="KW-1185">Reference proteome</keyword>
<evidence type="ECO:0008006" key="5">
    <source>
        <dbReference type="Google" id="ProtNLM"/>
    </source>
</evidence>
<feature type="transmembrane region" description="Helical" evidence="2">
    <location>
        <begin position="76"/>
        <end position="98"/>
    </location>
</feature>
<dbReference type="Proteomes" id="UP001151287">
    <property type="component" value="Unassembled WGS sequence"/>
</dbReference>
<keyword evidence="2" id="KW-1133">Transmembrane helix</keyword>
<feature type="compositionally biased region" description="Low complexity" evidence="1">
    <location>
        <begin position="135"/>
        <end position="145"/>
    </location>
</feature>
<comment type="caution">
    <text evidence="3">The sequence shown here is derived from an EMBL/GenBank/DDBJ whole genome shotgun (WGS) entry which is preliminary data.</text>
</comment>
<feature type="transmembrane region" description="Helical" evidence="2">
    <location>
        <begin position="436"/>
        <end position="459"/>
    </location>
</feature>
<name>A0A9Q0HQB9_9POAL</name>
<sequence length="487" mass="54838">MNKKNQPCSQLCRLPNRILLQAPKSQKRKKRKKKKPQDISNQTRFDLRLRRMADIAGENPRLEQRRSGMRLLRRSLVSFLSPSSLPSLLLASLLLLSFRSALLFATLRLSSLADSDPSLRHLLSRLSPPPPPASTSPRPRASRPPFIHLSRISSLDDDNSLFSSRRSSLPSNASFSFSHSTSNFYKITIPRSHSAPFFFSLPSEIDPQSKKRESRTGDLRSIAQSLDLSRKDLALIVYILGLLSTAHAITILSFITVYSCALGIVFYSITSSYYLQKPLAPLESFFSGASLGTRRLVGLMFLRWAVKDAISQFLSLWFFADIQDQVQLFKLFVTSKLLPFSPLSLVSPVDSQNSASMLNFFVAWAMIDSLVSVIFTVVPWVVVMERNARRPGRNSVKEGCYLVSLMPSVAVFIKWCETLLCGSVGRSLMARIGGRFFGGLVYSLAEVYFMVVWFNYFILARCTDAEIERKSFGLQDLEESLNDVSIR</sequence>
<proteinExistence type="predicted"/>
<reference evidence="3" key="1">
    <citation type="journal article" date="2022" name="Cell">
        <title>Repeat-based holocentromeres influence genome architecture and karyotype evolution.</title>
        <authorList>
            <person name="Hofstatter P.G."/>
            <person name="Thangavel G."/>
            <person name="Lux T."/>
            <person name="Neumann P."/>
            <person name="Vondrak T."/>
            <person name="Novak P."/>
            <person name="Zhang M."/>
            <person name="Costa L."/>
            <person name="Castellani M."/>
            <person name="Scott A."/>
            <person name="Toegelov H."/>
            <person name="Fuchs J."/>
            <person name="Mata-Sucre Y."/>
            <person name="Dias Y."/>
            <person name="Vanzela A.L.L."/>
            <person name="Huettel B."/>
            <person name="Almeida C.C.S."/>
            <person name="Simkova H."/>
            <person name="Souza G."/>
            <person name="Pedrosa-Harand A."/>
            <person name="Macas J."/>
            <person name="Mayer K.F.X."/>
            <person name="Houben A."/>
            <person name="Marques A."/>
        </authorList>
    </citation>
    <scope>NUCLEOTIDE SEQUENCE</scope>
    <source>
        <strain evidence="3">RhyBre1mFocal</strain>
    </source>
</reference>
<dbReference type="AlphaFoldDB" id="A0A9Q0HQB9"/>
<evidence type="ECO:0000256" key="2">
    <source>
        <dbReference type="SAM" id="Phobius"/>
    </source>
</evidence>
<dbReference type="EMBL" id="JAMQYH010000003">
    <property type="protein sequence ID" value="KAJ1694050.1"/>
    <property type="molecule type" value="Genomic_DNA"/>
</dbReference>
<dbReference type="Pfam" id="PF25105">
    <property type="entry name" value="DUF7813"/>
    <property type="match status" value="1"/>
</dbReference>
<feature type="region of interest" description="Disordered" evidence="1">
    <location>
        <begin position="123"/>
        <end position="145"/>
    </location>
</feature>
<dbReference type="PANTHER" id="PTHR36353">
    <property type="entry name" value="TRANSMEMBRANE PROTEIN"/>
    <property type="match status" value="1"/>
</dbReference>
<feature type="region of interest" description="Disordered" evidence="1">
    <location>
        <begin position="22"/>
        <end position="44"/>
    </location>
</feature>
<evidence type="ECO:0000256" key="1">
    <source>
        <dbReference type="SAM" id="MobiDB-lite"/>
    </source>
</evidence>
<feature type="compositionally biased region" description="Basic residues" evidence="1">
    <location>
        <begin position="25"/>
        <end position="35"/>
    </location>
</feature>
<gene>
    <name evidence="3" type="ORF">LUZ63_010748</name>
</gene>
<protein>
    <recommendedName>
        <fullName evidence="5">Transmembrane protein</fullName>
    </recommendedName>
</protein>
<dbReference type="OrthoDB" id="1295726at2759"/>
<keyword evidence="2" id="KW-0812">Transmembrane</keyword>
<dbReference type="PANTHER" id="PTHR36353:SF1">
    <property type="entry name" value="TRANSMEMBRANE PROTEIN"/>
    <property type="match status" value="1"/>
</dbReference>
<evidence type="ECO:0000313" key="4">
    <source>
        <dbReference type="Proteomes" id="UP001151287"/>
    </source>
</evidence>
<evidence type="ECO:0000313" key="3">
    <source>
        <dbReference type="EMBL" id="KAJ1694050.1"/>
    </source>
</evidence>
<keyword evidence="2" id="KW-0472">Membrane</keyword>
<accession>A0A9Q0HQB9</accession>
<feature type="transmembrane region" description="Helical" evidence="2">
    <location>
        <begin position="255"/>
        <end position="275"/>
    </location>
</feature>
<dbReference type="InterPro" id="IPR056715">
    <property type="entry name" value="DUF7813"/>
</dbReference>
<organism evidence="3 4">
    <name type="scientific">Rhynchospora breviuscula</name>
    <dbReference type="NCBI Taxonomy" id="2022672"/>
    <lineage>
        <taxon>Eukaryota</taxon>
        <taxon>Viridiplantae</taxon>
        <taxon>Streptophyta</taxon>
        <taxon>Embryophyta</taxon>
        <taxon>Tracheophyta</taxon>
        <taxon>Spermatophyta</taxon>
        <taxon>Magnoliopsida</taxon>
        <taxon>Liliopsida</taxon>
        <taxon>Poales</taxon>
        <taxon>Cyperaceae</taxon>
        <taxon>Cyperoideae</taxon>
        <taxon>Rhynchosporeae</taxon>
        <taxon>Rhynchospora</taxon>
    </lineage>
</organism>